<name>A0A753EGN4_SALHO</name>
<proteinExistence type="predicted"/>
<reference evidence="1" key="2">
    <citation type="submission" date="2018-07" db="EMBL/GenBank/DDBJ databases">
        <authorList>
            <consortium name="NCBI Pathogen Detection Project"/>
        </authorList>
    </citation>
    <scope>NUCLEOTIDE SEQUENCE</scope>
    <source>
        <strain evidence="1">405-87</strain>
    </source>
</reference>
<comment type="caution">
    <text evidence="1">The sequence shown here is derived from an EMBL/GenBank/DDBJ whole genome shotgun (WGS) entry which is preliminary data.</text>
</comment>
<accession>A0A753EGN4</accession>
<protein>
    <submittedName>
        <fullName evidence="1">Uncharacterized protein</fullName>
    </submittedName>
</protein>
<dbReference type="AlphaFoldDB" id="A0A753EGN4"/>
<dbReference type="EMBL" id="DAAWID010000007">
    <property type="protein sequence ID" value="HAF7987245.1"/>
    <property type="molecule type" value="Genomic_DNA"/>
</dbReference>
<reference evidence="1" key="1">
    <citation type="journal article" date="2018" name="Genome Biol.">
        <title>SKESA: strategic k-mer extension for scrupulous assemblies.</title>
        <authorList>
            <person name="Souvorov A."/>
            <person name="Agarwala R."/>
            <person name="Lipman D.J."/>
        </authorList>
    </citation>
    <scope>NUCLEOTIDE SEQUENCE</scope>
    <source>
        <strain evidence="1">405-87</strain>
    </source>
</reference>
<gene>
    <name evidence="1" type="ORF">GND80_001953</name>
</gene>
<evidence type="ECO:0000313" key="1">
    <source>
        <dbReference type="EMBL" id="HAF7987245.1"/>
    </source>
</evidence>
<sequence length="296" mass="33636">MLTDTLENMSGTRFYKTITDTTKKLNAAMRQLRENQESAREFAVHEFDPAPNNALGIRAHAIKAFFSSRNTEMLAEYLSGLGFVRQNLIAARDVLNTEGKKKYEAYIKNAVETLPARFSGLKPYFLNILTNLMAIPFRRSAEKDRREISDSLCLIADFIEEYRYRGTDERYREYAQTVITGIDTERLPTMIAGLIIQEVTALIDAACTTNVMTFANSGITHEEFWRFTDPDDYAEAYPDGEIPEDASPLETLDIYPLHEGIAQQSLWYGVDAYVDDFIVSMAGGLLYTKQPLNRIN</sequence>
<organism evidence="1">
    <name type="scientific">Salmonella enterica subsp. houtenae serovar 45:g,z51:-</name>
    <dbReference type="NCBI Taxonomy" id="1967611"/>
    <lineage>
        <taxon>Bacteria</taxon>
        <taxon>Pseudomonadati</taxon>
        <taxon>Pseudomonadota</taxon>
        <taxon>Gammaproteobacteria</taxon>
        <taxon>Enterobacterales</taxon>
        <taxon>Enterobacteriaceae</taxon>
        <taxon>Salmonella</taxon>
    </lineage>
</organism>